<dbReference type="RefSeq" id="WP_092474467.1">
    <property type="nucleotide sequence ID" value="NZ_FOOX01000021.1"/>
</dbReference>
<dbReference type="AlphaFoldDB" id="A0A1I2YHK4"/>
<dbReference type="NCBIfam" id="NF045662">
    <property type="entry name" value="DVU0298_fam"/>
    <property type="match status" value="1"/>
</dbReference>
<keyword evidence="2" id="KW-1185">Reference proteome</keyword>
<dbReference type="OrthoDB" id="5430983at2"/>
<evidence type="ECO:0008006" key="3">
    <source>
        <dbReference type="Google" id="ProtNLM"/>
    </source>
</evidence>
<reference evidence="2" key="1">
    <citation type="submission" date="2016-10" db="EMBL/GenBank/DDBJ databases">
        <authorList>
            <person name="Varghese N."/>
            <person name="Submissions S."/>
        </authorList>
    </citation>
    <scope>NUCLEOTIDE SEQUENCE [LARGE SCALE GENOMIC DNA]</scope>
    <source>
        <strain evidence="2">DSM 17038</strain>
    </source>
</reference>
<proteinExistence type="predicted"/>
<name>A0A1I2YHK4_9FIRM</name>
<dbReference type="EMBL" id="FOOX01000021">
    <property type="protein sequence ID" value="SFH25072.1"/>
    <property type="molecule type" value="Genomic_DNA"/>
</dbReference>
<dbReference type="InterPro" id="IPR011989">
    <property type="entry name" value="ARM-like"/>
</dbReference>
<gene>
    <name evidence="1" type="ORF">SAMN05660649_04424</name>
</gene>
<sequence>MNRLFKEEALIFLQERKLNELADVIIKKRSRIKNLLRLLYSTDAILRWRAIEAVGVVVDKLADNDYEAARNIIRSLFWSINDESGGIGWSAPECIGEIIYRRPVDFKEFASIIISFTDEEMLLPGVLWAAGRIAQADPELVREFVPELVGYIDNPNPVVRGYILRFLYIIGEKAPLDYNSCLLDDFNMVPVYENGFLKETSVAELARLHIQR</sequence>
<dbReference type="Gene3D" id="1.25.10.10">
    <property type="entry name" value="Leucine-rich Repeat Variant"/>
    <property type="match status" value="1"/>
</dbReference>
<evidence type="ECO:0000313" key="1">
    <source>
        <dbReference type="EMBL" id="SFH25072.1"/>
    </source>
</evidence>
<dbReference type="STRING" id="341036.SAMN05660649_04424"/>
<dbReference type="Proteomes" id="UP000199337">
    <property type="component" value="Unassembled WGS sequence"/>
</dbReference>
<dbReference type="SUPFAM" id="SSF48371">
    <property type="entry name" value="ARM repeat"/>
    <property type="match status" value="1"/>
</dbReference>
<dbReference type="InterPro" id="IPR016024">
    <property type="entry name" value="ARM-type_fold"/>
</dbReference>
<accession>A0A1I2YHK4</accession>
<dbReference type="InterPro" id="IPR054701">
    <property type="entry name" value="DVU0298-like"/>
</dbReference>
<organism evidence="1 2">
    <name type="scientific">Desulfotruncus arcticus DSM 17038</name>
    <dbReference type="NCBI Taxonomy" id="1121424"/>
    <lineage>
        <taxon>Bacteria</taxon>
        <taxon>Bacillati</taxon>
        <taxon>Bacillota</taxon>
        <taxon>Clostridia</taxon>
        <taxon>Eubacteriales</taxon>
        <taxon>Desulfallaceae</taxon>
        <taxon>Desulfotruncus</taxon>
    </lineage>
</organism>
<evidence type="ECO:0000313" key="2">
    <source>
        <dbReference type="Proteomes" id="UP000199337"/>
    </source>
</evidence>
<protein>
    <recommendedName>
        <fullName evidence="3">HEAT repeat domain-containing protein</fullName>
    </recommendedName>
</protein>